<keyword evidence="5 8" id="KW-0063">Aspartyl esterase</keyword>
<name>A0A9R0JZ96_SPIOL</name>
<dbReference type="Proteomes" id="UP000813463">
    <property type="component" value="Chromosome 1"/>
</dbReference>
<proteinExistence type="inferred from homology"/>
<dbReference type="GO" id="GO:0030599">
    <property type="term" value="F:pectinesterase activity"/>
    <property type="evidence" value="ECO:0000318"/>
    <property type="project" value="GO_Central"/>
</dbReference>
<dbReference type="KEGG" id="soe:110792090"/>
<dbReference type="GeneID" id="110792090"/>
<evidence type="ECO:0000256" key="7">
    <source>
        <dbReference type="PROSITE-ProRule" id="PRU10040"/>
    </source>
</evidence>
<dbReference type="InterPro" id="IPR000070">
    <property type="entry name" value="Pectinesterase_cat"/>
</dbReference>
<evidence type="ECO:0000256" key="3">
    <source>
        <dbReference type="ARBA" id="ARBA00013229"/>
    </source>
</evidence>
<dbReference type="Gene3D" id="2.160.20.10">
    <property type="entry name" value="Single-stranded right-handed beta-helix, Pectin lyase-like"/>
    <property type="match status" value="1"/>
</dbReference>
<evidence type="ECO:0000313" key="10">
    <source>
        <dbReference type="Proteomes" id="UP000813463"/>
    </source>
</evidence>
<accession>A0A9R0JZ96</accession>
<keyword evidence="4 8" id="KW-0378">Hydrolase</keyword>
<dbReference type="GO" id="GO:0042545">
    <property type="term" value="P:cell wall modification"/>
    <property type="evidence" value="ECO:0007669"/>
    <property type="project" value="UniProtKB-UniRule"/>
</dbReference>
<feature type="domain" description="Pectinesterase catalytic" evidence="9">
    <location>
        <begin position="70"/>
        <end position="355"/>
    </location>
</feature>
<evidence type="ECO:0000256" key="5">
    <source>
        <dbReference type="ARBA" id="ARBA00023085"/>
    </source>
</evidence>
<dbReference type="InterPro" id="IPR012334">
    <property type="entry name" value="Pectin_lyas_fold"/>
</dbReference>
<dbReference type="EC" id="3.1.1.11" evidence="3 8"/>
<dbReference type="GO" id="GO:0045490">
    <property type="term" value="P:pectin catabolic process"/>
    <property type="evidence" value="ECO:0000318"/>
    <property type="project" value="GO_Central"/>
</dbReference>
<organism evidence="10 11">
    <name type="scientific">Spinacia oleracea</name>
    <name type="common">Spinach</name>
    <dbReference type="NCBI Taxonomy" id="3562"/>
    <lineage>
        <taxon>Eukaryota</taxon>
        <taxon>Viridiplantae</taxon>
        <taxon>Streptophyta</taxon>
        <taxon>Embryophyta</taxon>
        <taxon>Tracheophyta</taxon>
        <taxon>Spermatophyta</taxon>
        <taxon>Magnoliopsida</taxon>
        <taxon>eudicotyledons</taxon>
        <taxon>Gunneridae</taxon>
        <taxon>Pentapetalae</taxon>
        <taxon>Caryophyllales</taxon>
        <taxon>Chenopodiaceae</taxon>
        <taxon>Chenopodioideae</taxon>
        <taxon>Anserineae</taxon>
        <taxon>Spinacia</taxon>
    </lineage>
</organism>
<evidence type="ECO:0000256" key="6">
    <source>
        <dbReference type="ARBA" id="ARBA00047928"/>
    </source>
</evidence>
<dbReference type="SUPFAM" id="SSF51126">
    <property type="entry name" value="Pectin lyase-like"/>
    <property type="match status" value="1"/>
</dbReference>
<dbReference type="RefSeq" id="XP_021852594.2">
    <property type="nucleotide sequence ID" value="XM_021996902.2"/>
</dbReference>
<sequence>MGMAKQFSISFATFILVNIFFTIKAQTIPAADGEVNTWFQTAVKPFSAQSGTLESNVVEAESGAAEVIDVRQDGSGKFTTISDAVKHVKIGNTKRVIITIGPGEYKEKVKIERLSAYITFYGTDPKNRPTITFAGTAAEYGTVDSATLIVESDYFVAANIIVSNAAPRPDGERKGAQASAMRISGDKAAFYNCKFVGFQDTVCDDKGKHFFKDCYIEGTVDFIFGEGRSIYLNTEIHVLSGDPAAVITAHARKTADGEGGYSFVHCPVTGTGGNALLGRPWMEAARVVFSYCTISDVIKPEGWTNNDKPELEKTMFFGEYSNTGPGASPDKRAPYTKKLTDEEVKTFTSLEYIDAAKWLLPPPKV</sequence>
<dbReference type="PANTHER" id="PTHR31321:SF87">
    <property type="entry name" value="PECTINESTERASE 63-RELATED"/>
    <property type="match status" value="1"/>
</dbReference>
<reference evidence="11" key="2">
    <citation type="submission" date="2025-08" db="UniProtKB">
        <authorList>
            <consortium name="RefSeq"/>
        </authorList>
    </citation>
    <scope>IDENTIFICATION</scope>
    <source>
        <tissue evidence="11">Leaf</tissue>
    </source>
</reference>
<evidence type="ECO:0000256" key="2">
    <source>
        <dbReference type="ARBA" id="ARBA00008891"/>
    </source>
</evidence>
<comment type="similarity">
    <text evidence="2">Belongs to the pectinesterase family.</text>
</comment>
<dbReference type="PANTHER" id="PTHR31321">
    <property type="entry name" value="ACYL-COA THIOESTER HYDROLASE YBHC-RELATED"/>
    <property type="match status" value="1"/>
</dbReference>
<comment type="catalytic activity">
    <reaction evidence="6 8">
        <text>[(1-&gt;4)-alpha-D-galacturonosyl methyl ester](n) + n H2O = [(1-&gt;4)-alpha-D-galacturonosyl](n) + n methanol + n H(+)</text>
        <dbReference type="Rhea" id="RHEA:22380"/>
        <dbReference type="Rhea" id="RHEA-COMP:14570"/>
        <dbReference type="Rhea" id="RHEA-COMP:14573"/>
        <dbReference type="ChEBI" id="CHEBI:15377"/>
        <dbReference type="ChEBI" id="CHEBI:15378"/>
        <dbReference type="ChEBI" id="CHEBI:17790"/>
        <dbReference type="ChEBI" id="CHEBI:140522"/>
        <dbReference type="ChEBI" id="CHEBI:140523"/>
        <dbReference type="EC" id="3.1.1.11"/>
    </reaction>
</comment>
<keyword evidence="10" id="KW-1185">Reference proteome</keyword>
<evidence type="ECO:0000313" key="11">
    <source>
        <dbReference type="RefSeq" id="XP_021852594.2"/>
    </source>
</evidence>
<dbReference type="AlphaFoldDB" id="A0A9R0JZ96"/>
<dbReference type="Pfam" id="PF01095">
    <property type="entry name" value="Pectinesterase"/>
    <property type="match status" value="1"/>
</dbReference>
<feature type="chain" id="PRO_5044982348" description="Pectinesterase" evidence="8">
    <location>
        <begin position="26"/>
        <end position="365"/>
    </location>
</feature>
<dbReference type="InterPro" id="IPR033131">
    <property type="entry name" value="Pectinesterase_Asp_AS"/>
</dbReference>
<evidence type="ECO:0000256" key="8">
    <source>
        <dbReference type="RuleBase" id="RU000589"/>
    </source>
</evidence>
<feature type="active site" evidence="7">
    <location>
        <position position="221"/>
    </location>
</feature>
<reference evidence="10" key="1">
    <citation type="journal article" date="2021" name="Nat. Commun.">
        <title>Genomic analyses provide insights into spinach domestication and the genetic basis of agronomic traits.</title>
        <authorList>
            <person name="Cai X."/>
            <person name="Sun X."/>
            <person name="Xu C."/>
            <person name="Sun H."/>
            <person name="Wang X."/>
            <person name="Ge C."/>
            <person name="Zhang Z."/>
            <person name="Wang Q."/>
            <person name="Fei Z."/>
            <person name="Jiao C."/>
            <person name="Wang Q."/>
        </authorList>
    </citation>
    <scope>NUCLEOTIDE SEQUENCE [LARGE SCALE GENOMIC DNA]</scope>
    <source>
        <strain evidence="10">cv. Varoflay</strain>
    </source>
</reference>
<gene>
    <name evidence="11" type="primary">LOC110792090</name>
</gene>
<keyword evidence="8" id="KW-0732">Signal</keyword>
<feature type="signal peptide" evidence="8">
    <location>
        <begin position="1"/>
        <end position="25"/>
    </location>
</feature>
<dbReference type="InterPro" id="IPR011050">
    <property type="entry name" value="Pectin_lyase_fold/virulence"/>
</dbReference>
<evidence type="ECO:0000259" key="9">
    <source>
        <dbReference type="Pfam" id="PF01095"/>
    </source>
</evidence>
<dbReference type="PROSITE" id="PS00503">
    <property type="entry name" value="PECTINESTERASE_2"/>
    <property type="match status" value="1"/>
</dbReference>
<evidence type="ECO:0000256" key="4">
    <source>
        <dbReference type="ARBA" id="ARBA00022801"/>
    </source>
</evidence>
<comment type="pathway">
    <text evidence="1 8">Glycan metabolism; pectin degradation; 2-dehydro-3-deoxy-D-gluconate from pectin: step 1/5.</text>
</comment>
<evidence type="ECO:0000256" key="1">
    <source>
        <dbReference type="ARBA" id="ARBA00005184"/>
    </source>
</evidence>
<protein>
    <recommendedName>
        <fullName evidence="3 8">Pectinesterase</fullName>
        <ecNumber evidence="3 8">3.1.1.11</ecNumber>
    </recommendedName>
</protein>